<dbReference type="AlphaFoldDB" id="A0A1G2CED5"/>
<dbReference type="STRING" id="1798647.A2855_00700"/>
<accession>A0A1G2CED5</accession>
<protein>
    <submittedName>
        <fullName evidence="1">Uncharacterized protein</fullName>
    </submittedName>
</protein>
<organism evidence="1 2">
    <name type="scientific">Candidatus Liptonbacteria bacterium RIFCSPHIGHO2_01_FULL_57_28</name>
    <dbReference type="NCBI Taxonomy" id="1798647"/>
    <lineage>
        <taxon>Bacteria</taxon>
        <taxon>Candidatus Liptoniibacteriota</taxon>
    </lineage>
</organism>
<sequence length="110" mass="12566">MEMRRGFNVPEQVLEAQKLEREQNLLHELKSTLAATLAQGITKEQILAYMLVGFRRGPEEMELDQAAVARQIQEVSKIISGILEFRGKNSRTSEETVQFVSEIFKEAEEV</sequence>
<proteinExistence type="predicted"/>
<dbReference type="Proteomes" id="UP000179059">
    <property type="component" value="Unassembled WGS sequence"/>
</dbReference>
<evidence type="ECO:0000313" key="1">
    <source>
        <dbReference type="EMBL" id="OGY98787.1"/>
    </source>
</evidence>
<evidence type="ECO:0000313" key="2">
    <source>
        <dbReference type="Proteomes" id="UP000179059"/>
    </source>
</evidence>
<comment type="caution">
    <text evidence="1">The sequence shown here is derived from an EMBL/GenBank/DDBJ whole genome shotgun (WGS) entry which is preliminary data.</text>
</comment>
<dbReference type="EMBL" id="MHKX01000002">
    <property type="protein sequence ID" value="OGY98787.1"/>
    <property type="molecule type" value="Genomic_DNA"/>
</dbReference>
<name>A0A1G2CED5_9BACT</name>
<gene>
    <name evidence="1" type="ORF">A2855_00700</name>
</gene>
<reference evidence="1 2" key="1">
    <citation type="journal article" date="2016" name="Nat. Commun.">
        <title>Thousands of microbial genomes shed light on interconnected biogeochemical processes in an aquifer system.</title>
        <authorList>
            <person name="Anantharaman K."/>
            <person name="Brown C.T."/>
            <person name="Hug L.A."/>
            <person name="Sharon I."/>
            <person name="Castelle C.J."/>
            <person name="Probst A.J."/>
            <person name="Thomas B.C."/>
            <person name="Singh A."/>
            <person name="Wilkins M.J."/>
            <person name="Karaoz U."/>
            <person name="Brodie E.L."/>
            <person name="Williams K.H."/>
            <person name="Hubbard S.S."/>
            <person name="Banfield J.F."/>
        </authorList>
    </citation>
    <scope>NUCLEOTIDE SEQUENCE [LARGE SCALE GENOMIC DNA]</scope>
</reference>